<evidence type="ECO:0000259" key="1">
    <source>
        <dbReference type="Pfam" id="PF12248"/>
    </source>
</evidence>
<dbReference type="InterPro" id="IPR022041">
    <property type="entry name" value="Methyltransf_FA"/>
</dbReference>
<keyword evidence="2" id="KW-1185">Reference proteome</keyword>
<name>A0A8B7Z3W0_ACAPL</name>
<evidence type="ECO:0000313" key="3">
    <source>
        <dbReference type="RefSeq" id="XP_022099647.1"/>
    </source>
</evidence>
<gene>
    <name evidence="3" type="primary">LOC110984123</name>
</gene>
<dbReference type="Proteomes" id="UP000694845">
    <property type="component" value="Unplaced"/>
</dbReference>
<protein>
    <submittedName>
        <fullName evidence="3">Uncharacterized protein LOC110984123</fullName>
    </submittedName>
</protein>
<dbReference type="KEGG" id="aplc:110984123"/>
<evidence type="ECO:0000313" key="2">
    <source>
        <dbReference type="Proteomes" id="UP000694845"/>
    </source>
</evidence>
<dbReference type="AlphaFoldDB" id="A0A8B7Z3W0"/>
<dbReference type="RefSeq" id="XP_022099647.1">
    <property type="nucleotide sequence ID" value="XM_022243955.1"/>
</dbReference>
<reference evidence="3" key="1">
    <citation type="submission" date="2025-08" db="UniProtKB">
        <authorList>
            <consortium name="RefSeq"/>
        </authorList>
    </citation>
    <scope>IDENTIFICATION</scope>
</reference>
<organism evidence="2 3">
    <name type="scientific">Acanthaster planci</name>
    <name type="common">Crown-of-thorns starfish</name>
    <dbReference type="NCBI Taxonomy" id="133434"/>
    <lineage>
        <taxon>Eukaryota</taxon>
        <taxon>Metazoa</taxon>
        <taxon>Echinodermata</taxon>
        <taxon>Eleutherozoa</taxon>
        <taxon>Asterozoa</taxon>
        <taxon>Asteroidea</taxon>
        <taxon>Valvatacea</taxon>
        <taxon>Valvatida</taxon>
        <taxon>Acanthasteridae</taxon>
        <taxon>Acanthaster</taxon>
    </lineage>
</organism>
<dbReference type="PANTHER" id="PTHR36695:SF12">
    <property type="entry name" value="AGAP008648-PA"/>
    <property type="match status" value="1"/>
</dbReference>
<dbReference type="OrthoDB" id="2142040at2759"/>
<dbReference type="Pfam" id="PF12248">
    <property type="entry name" value="Methyltransf_FA"/>
    <property type="match status" value="2"/>
</dbReference>
<dbReference type="PANTHER" id="PTHR36695">
    <property type="entry name" value="AGAP008648-PA"/>
    <property type="match status" value="1"/>
</dbReference>
<dbReference type="GeneID" id="110984123"/>
<sequence length="406" mass="45083">MITISCCFPYTASQLLDETTPAPLSQPSCEFQDVLYGVGSLVRKYDICRECVCQVPVLGGQPKIVCPVAKVCQNRIDECPTGASTMWLICKCPYCYKDPFIIHTYTTSPTYYYQYHPVALATNRIVVHIEATNDAYLAFSAEPRDLPKMYEIVLGGWQNKYSVLRRCKQCRVLAWAPTNGILPNKVDQSFWIRFDDGVVAIGLTGFPSLFQYHDPDPLPVRYVGFATRLGSAGTFRFIDMDAIEHITVNFEPSGDFTGCSPVVTVDEKSSPTVMPGPVPSNFVFLYISSNTDVIVSLSNDKDPSGSETYRILIGHGTGVRSSIVYCSEEDQRCAEVFSAETFNLLGQDRMYGFWLDAGQTAEGAITFGREGHPAFLSFRPEINLLREGFHVSISVHHTGLANVIIC</sequence>
<accession>A0A8B7Z3W0</accession>
<feature type="domain" description="Farnesoic acid O-methyl transferase" evidence="1">
    <location>
        <begin position="284"/>
        <end position="379"/>
    </location>
</feature>
<dbReference type="OMA" id="RRCKQCR"/>
<proteinExistence type="predicted"/>
<feature type="domain" description="Farnesoic acid O-methyl transferase" evidence="1">
    <location>
        <begin position="111"/>
        <end position="238"/>
    </location>
</feature>